<gene>
    <name evidence="3" type="ORF">CWE10_11825</name>
</gene>
<evidence type="ECO:0000313" key="4">
    <source>
        <dbReference type="Proteomes" id="UP000732377"/>
    </source>
</evidence>
<feature type="region of interest" description="Disordered" evidence="1">
    <location>
        <begin position="13"/>
        <end position="96"/>
    </location>
</feature>
<feature type="compositionally biased region" description="Gly residues" evidence="1">
    <location>
        <begin position="75"/>
        <end position="85"/>
    </location>
</feature>
<accession>A0A953LKE0</accession>
<dbReference type="EMBL" id="PIUK01000116">
    <property type="protein sequence ID" value="MBY6276877.1"/>
    <property type="molecule type" value="Genomic_DNA"/>
</dbReference>
<name>A0A953LKE0_SYMTR</name>
<feature type="compositionally biased region" description="Gly residues" evidence="1">
    <location>
        <begin position="23"/>
        <end position="33"/>
    </location>
</feature>
<dbReference type="AlphaFoldDB" id="A0A953LKE0"/>
<evidence type="ECO:0000256" key="1">
    <source>
        <dbReference type="SAM" id="MobiDB-lite"/>
    </source>
</evidence>
<feature type="domain" description="RnfC Barrel sandwich hybrid" evidence="2">
    <location>
        <begin position="88"/>
        <end position="141"/>
    </location>
</feature>
<evidence type="ECO:0000259" key="2">
    <source>
        <dbReference type="Pfam" id="PF13375"/>
    </source>
</evidence>
<reference evidence="3" key="1">
    <citation type="submission" date="2017-11" db="EMBL/GenBank/DDBJ databases">
        <title>Three new genomes from thermophilic consortium.</title>
        <authorList>
            <person name="Quaggio R."/>
            <person name="Amgarten D."/>
            <person name="Setubal J.C."/>
        </authorList>
    </citation>
    <scope>NUCLEOTIDE SEQUENCE</scope>
    <source>
        <strain evidence="3">ZCTH01-B2</strain>
    </source>
</reference>
<comment type="caution">
    <text evidence="3">The sequence shown here is derived from an EMBL/GenBank/DDBJ whole genome shotgun (WGS) entry which is preliminary data.</text>
</comment>
<dbReference type="InterPro" id="IPR026902">
    <property type="entry name" value="RnfC_N"/>
</dbReference>
<organism evidence="3 4">
    <name type="scientific">Symbiobacterium thermophilum</name>
    <dbReference type="NCBI Taxonomy" id="2734"/>
    <lineage>
        <taxon>Bacteria</taxon>
        <taxon>Bacillati</taxon>
        <taxon>Bacillota</taxon>
        <taxon>Clostridia</taxon>
        <taxon>Eubacteriales</taxon>
        <taxon>Symbiobacteriaceae</taxon>
        <taxon>Symbiobacterium</taxon>
    </lineage>
</organism>
<protein>
    <recommendedName>
        <fullName evidence="2">RnfC Barrel sandwich hybrid domain-containing protein</fullName>
    </recommendedName>
</protein>
<dbReference type="Proteomes" id="UP000732377">
    <property type="component" value="Unassembled WGS sequence"/>
</dbReference>
<sequence>MLRVRALRGLRLPGAAHAPPGGDPGEAGAGGPGHSLPEGRYPRAGAAPDVRGPDGGVAAGEGAHRRGSVRSQGPLCGGRTAGHGGAHPAPQHIGAPAEPVVAAGDRVAAGQVIGRPPEGKLGAVVHASVSGTVVAITDQAIHIACGPEPGGD</sequence>
<proteinExistence type="predicted"/>
<evidence type="ECO:0000313" key="3">
    <source>
        <dbReference type="EMBL" id="MBY6276877.1"/>
    </source>
</evidence>
<dbReference type="Pfam" id="PF13375">
    <property type="entry name" value="RnfC_N"/>
    <property type="match status" value="1"/>
</dbReference>